<dbReference type="RefSeq" id="WP_077751227.1">
    <property type="nucleotide sequence ID" value="NZ_CP014782.1"/>
</dbReference>
<dbReference type="OrthoDB" id="9794948at2"/>
<dbReference type="PANTHER" id="PTHR35802">
    <property type="entry name" value="PROTEASE SYNTHASE AND SPORULATION PROTEIN PAI 2"/>
    <property type="match status" value="1"/>
</dbReference>
<dbReference type="KEGG" id="spsw:Sps_00679"/>
<gene>
    <name evidence="1" type="ORF">Sps_00679</name>
</gene>
<dbReference type="InterPro" id="IPR007396">
    <property type="entry name" value="TR_PAI2-type"/>
</dbReference>
<dbReference type="SUPFAM" id="SSF50475">
    <property type="entry name" value="FMN-binding split barrel"/>
    <property type="match status" value="1"/>
</dbReference>
<dbReference type="InterPro" id="IPR012349">
    <property type="entry name" value="Split_barrel_FMN-bd"/>
</dbReference>
<evidence type="ECO:0000313" key="2">
    <source>
        <dbReference type="Proteomes" id="UP000189545"/>
    </source>
</evidence>
<accession>A0A1S6HK40</accession>
<dbReference type="Gene3D" id="2.30.110.10">
    <property type="entry name" value="Electron Transport, Fmn-binding Protein, Chain A"/>
    <property type="match status" value="1"/>
</dbReference>
<evidence type="ECO:0000313" key="1">
    <source>
        <dbReference type="EMBL" id="AQS35873.1"/>
    </source>
</evidence>
<proteinExistence type="predicted"/>
<protein>
    <submittedName>
        <fullName evidence="1">Uncharacterized protein</fullName>
    </submittedName>
</protein>
<reference evidence="1 2" key="1">
    <citation type="submission" date="2016-03" db="EMBL/GenBank/DDBJ databases">
        <title>Complete genome sequence of Shewanella psychrophila WP2, a deep sea bacterium isolated from west Pacific sediment.</title>
        <authorList>
            <person name="Xu G."/>
            <person name="Jian H."/>
        </authorList>
    </citation>
    <scope>NUCLEOTIDE SEQUENCE [LARGE SCALE GENOMIC DNA]</scope>
    <source>
        <strain evidence="1 2">WP2</strain>
    </source>
</reference>
<dbReference type="AlphaFoldDB" id="A0A1S6HK40"/>
<dbReference type="EMBL" id="CP014782">
    <property type="protein sequence ID" value="AQS35873.1"/>
    <property type="molecule type" value="Genomic_DNA"/>
</dbReference>
<name>A0A1S6HK40_9GAMM</name>
<sequence>MSPEIIDKLSGAIVGISIEISEIQGKFKLGQHRKVDDQQGVFKALSESEHNDAQQLAQYMTKLGVGVGEV</sequence>
<dbReference type="PANTHER" id="PTHR35802:SF1">
    <property type="entry name" value="PROTEASE SYNTHASE AND SPORULATION PROTEIN PAI 2"/>
    <property type="match status" value="1"/>
</dbReference>
<dbReference type="Proteomes" id="UP000189545">
    <property type="component" value="Chromosome"/>
</dbReference>
<organism evidence="1 2">
    <name type="scientific">Shewanella psychrophila</name>
    <dbReference type="NCBI Taxonomy" id="225848"/>
    <lineage>
        <taxon>Bacteria</taxon>
        <taxon>Pseudomonadati</taxon>
        <taxon>Pseudomonadota</taxon>
        <taxon>Gammaproteobacteria</taxon>
        <taxon>Alteromonadales</taxon>
        <taxon>Shewanellaceae</taxon>
        <taxon>Shewanella</taxon>
    </lineage>
</organism>
<keyword evidence="2" id="KW-1185">Reference proteome</keyword>